<accession>A0A4Y2MHC1</accession>
<gene>
    <name evidence="1" type="ORF">AVEN_236014_1</name>
</gene>
<evidence type="ECO:0000313" key="2">
    <source>
        <dbReference type="Proteomes" id="UP000499080"/>
    </source>
</evidence>
<dbReference type="Proteomes" id="UP000499080">
    <property type="component" value="Unassembled WGS sequence"/>
</dbReference>
<dbReference type="EMBL" id="BGPR01007395">
    <property type="protein sequence ID" value="GBN26525.1"/>
    <property type="molecule type" value="Genomic_DNA"/>
</dbReference>
<keyword evidence="2" id="KW-1185">Reference proteome</keyword>
<reference evidence="1 2" key="1">
    <citation type="journal article" date="2019" name="Sci. Rep.">
        <title>Orb-weaving spider Araneus ventricosus genome elucidates the spidroin gene catalogue.</title>
        <authorList>
            <person name="Kono N."/>
            <person name="Nakamura H."/>
            <person name="Ohtoshi R."/>
            <person name="Moran D.A.P."/>
            <person name="Shinohara A."/>
            <person name="Yoshida Y."/>
            <person name="Fujiwara M."/>
            <person name="Mori M."/>
            <person name="Tomita M."/>
            <person name="Arakawa K."/>
        </authorList>
    </citation>
    <scope>NUCLEOTIDE SEQUENCE [LARGE SCALE GENOMIC DNA]</scope>
</reference>
<dbReference type="AlphaFoldDB" id="A0A4Y2MHC1"/>
<comment type="caution">
    <text evidence="1">The sequence shown here is derived from an EMBL/GenBank/DDBJ whole genome shotgun (WGS) entry which is preliminary data.</text>
</comment>
<protein>
    <submittedName>
        <fullName evidence="1">Uncharacterized protein</fullName>
    </submittedName>
</protein>
<proteinExistence type="predicted"/>
<evidence type="ECO:0000313" key="1">
    <source>
        <dbReference type="EMBL" id="GBN26525.1"/>
    </source>
</evidence>
<organism evidence="1 2">
    <name type="scientific">Araneus ventricosus</name>
    <name type="common">Orbweaver spider</name>
    <name type="synonym">Epeira ventricosa</name>
    <dbReference type="NCBI Taxonomy" id="182803"/>
    <lineage>
        <taxon>Eukaryota</taxon>
        <taxon>Metazoa</taxon>
        <taxon>Ecdysozoa</taxon>
        <taxon>Arthropoda</taxon>
        <taxon>Chelicerata</taxon>
        <taxon>Arachnida</taxon>
        <taxon>Araneae</taxon>
        <taxon>Araneomorphae</taxon>
        <taxon>Entelegynae</taxon>
        <taxon>Araneoidea</taxon>
        <taxon>Araneidae</taxon>
        <taxon>Araneus</taxon>
    </lineage>
</organism>
<name>A0A4Y2MHC1_ARAVE</name>
<sequence length="111" mass="12747">MEHICDVMERQLIAQTRPCPNTSTLRDHCLDIWYNLSPVMYQKLVAPIPRTEKCCPAGCRQPPDHLFTCVLIVLIIHVIDKSRSLLQGNEVIRPYCEEADFILVRLGSGIW</sequence>